<evidence type="ECO:0000313" key="1">
    <source>
        <dbReference type="EMBL" id="KAI6085080.1"/>
    </source>
</evidence>
<sequence length="1448" mass="164494">MGRRLSRTVAQLWGEAIEKYKKDLEEENAKDDGEHSAVMVLQENREDADRLISNVVSKYFGPEYREFLSAEHPGEDEVRVDPTGNFASLTYPPPSAIRQALLFVLIACKKAPERLNEWASFCEKVDYFFKRLALIKTTLPEDHASAEPLIRVFIAVLDMCGTARKCAREGRTITFSKSLVGKDDELADHLKDLTDRMNDLESSVVTATAKNNKHLTIVVQTIFKFLEKCSIDAVEREMPETGFSKDQESSRATPSNRRTPLPNTNEIDYGTHDSEAFRQMLNQLSRGTEVSLEQWLHQLETRRVEGTCVWIEDRLSELLVEWEDMNTRRLVHVPELIHISGNRGTGKSVLAFHTYSYLKRLNESKPPGQYVVLYFSFSVETGKVWSIEDMLSHFILQIAAEDELRRAKIQEWLARCGSELNLLELFLYSFSDPKDNLKGLFMIIDGPDDLDLSDVITITSVLPTFIISVPKLGRHQFLGYEGKTISLGGKILKHELSLFATNCIEALPKLRTLPASLKETIAGEVSDRADSYFYVDHTLRWLDEDRQEIPGRLVGTDQVFELLLEECFDGRTPREMLQIHCLFVWLIYTKTHMSMHAMVILMNTISDWDIPSELRITYGCYTKPTIDFGIRGDLDTRLERLLGFSYVSTAVSSNILRRDEDVDDDLGFDPMFGFSTTSLQNYYQTKYMPTFPYSGEFLMLKMAVSILTMKDKDAANGEVPTRTYGRVKAEKELIAHASNSWSECITRMNLDSGMNPRNPREDVVRLVTKVMCNENGALRRLEEQICLKDPLRLSILDYTSLLALGIVRPGISVVGAKDADSRHFVEHLSRGRVAYSLYIARKHVQSWWTAETPLDAYRSFRFAQQAVSEAFKWLVYYPRVYDKEMLFSSLGLKPEAGDISSLEDIHKDERHQIKLLSEALGDWHSSCGEDCRGNSRKECRRATQLRCRAMALRFNSHYIEALDDINGALSCQKSEHGEEWKFELLYFKGRMQVGESEDARDLDDIEPLEDALCAFKKALGVVPENAQEQYAPKLLSIHQMMAKTAATLDIANGCLKSVDKITEDGPDRQWQIIGYFEDIVATAAKYSSWELVNKLLAKVPRQQLAAECTPQTYKKLHSAAKRGNETDRTILDNMYAESIKVLEDRSMPMAANSRRVWWAIFKRHVELDLPAAKDILQDVLRSDKDEVNTQTITSASWQLGGILLEEFYGPGAANESAGDMLARREEIYGRMEQVVRIVAGLLPDFQAELSQTSILLVLMEVGMGSLKAAQRRADAIFEACYKAVTDDVASNDSIGFQMLAKILAVVPALMGEAKIAASYQFYIADEQRHRKESLRLEDLCTDDPVLLLQQPKIHLYLADDAHSNCATGRGKIARRKYRDYMEFWPVKCGGCGGFVGPDPRKVYLCYYCVNTTLCAYCYTSRDSPCQTFHKYVEIPFLMESRLASVAEA</sequence>
<protein>
    <submittedName>
        <fullName evidence="1">Uncharacterized protein</fullName>
    </submittedName>
</protein>
<name>A0ACC0CX85_9PEZI</name>
<organism evidence="1 2">
    <name type="scientific">Hypoxylon rubiginosum</name>
    <dbReference type="NCBI Taxonomy" id="110542"/>
    <lineage>
        <taxon>Eukaryota</taxon>
        <taxon>Fungi</taxon>
        <taxon>Dikarya</taxon>
        <taxon>Ascomycota</taxon>
        <taxon>Pezizomycotina</taxon>
        <taxon>Sordariomycetes</taxon>
        <taxon>Xylariomycetidae</taxon>
        <taxon>Xylariales</taxon>
        <taxon>Hypoxylaceae</taxon>
        <taxon>Hypoxylon</taxon>
    </lineage>
</organism>
<dbReference type="EMBL" id="MU394329">
    <property type="protein sequence ID" value="KAI6085080.1"/>
    <property type="molecule type" value="Genomic_DNA"/>
</dbReference>
<gene>
    <name evidence="1" type="ORF">F4821DRAFT_279631</name>
</gene>
<evidence type="ECO:0000313" key="2">
    <source>
        <dbReference type="Proteomes" id="UP001497680"/>
    </source>
</evidence>
<comment type="caution">
    <text evidence="1">The sequence shown here is derived from an EMBL/GenBank/DDBJ whole genome shotgun (WGS) entry which is preliminary data.</text>
</comment>
<reference evidence="1 2" key="1">
    <citation type="journal article" date="2022" name="New Phytol.">
        <title>Ecological generalism drives hyperdiversity of secondary metabolite gene clusters in xylarialean endophytes.</title>
        <authorList>
            <person name="Franco M.E.E."/>
            <person name="Wisecaver J.H."/>
            <person name="Arnold A.E."/>
            <person name="Ju Y.M."/>
            <person name="Slot J.C."/>
            <person name="Ahrendt S."/>
            <person name="Moore L.P."/>
            <person name="Eastman K.E."/>
            <person name="Scott K."/>
            <person name="Konkel Z."/>
            <person name="Mondo S.J."/>
            <person name="Kuo A."/>
            <person name="Hayes R.D."/>
            <person name="Haridas S."/>
            <person name="Andreopoulos B."/>
            <person name="Riley R."/>
            <person name="LaButti K."/>
            <person name="Pangilinan J."/>
            <person name="Lipzen A."/>
            <person name="Amirebrahimi M."/>
            <person name="Yan J."/>
            <person name="Adam C."/>
            <person name="Keymanesh K."/>
            <person name="Ng V."/>
            <person name="Louie K."/>
            <person name="Northen T."/>
            <person name="Drula E."/>
            <person name="Henrissat B."/>
            <person name="Hsieh H.M."/>
            <person name="Youens-Clark K."/>
            <person name="Lutzoni F."/>
            <person name="Miadlikowska J."/>
            <person name="Eastwood D.C."/>
            <person name="Hamelin R.C."/>
            <person name="Grigoriev I.V."/>
            <person name="U'Ren J.M."/>
        </authorList>
    </citation>
    <scope>NUCLEOTIDE SEQUENCE [LARGE SCALE GENOMIC DNA]</scope>
    <source>
        <strain evidence="1 2">ER1909</strain>
    </source>
</reference>
<dbReference type="Proteomes" id="UP001497680">
    <property type="component" value="Unassembled WGS sequence"/>
</dbReference>
<proteinExistence type="predicted"/>
<accession>A0ACC0CX85</accession>
<keyword evidence="2" id="KW-1185">Reference proteome</keyword>